<protein>
    <submittedName>
        <fullName evidence="3">CAP domain-containing protein</fullName>
    </submittedName>
</protein>
<gene>
    <name evidence="3" type="ORF">I7X39_14210</name>
</gene>
<dbReference type="RefSeq" id="WP_198111824.1">
    <property type="nucleotide sequence ID" value="NZ_JAEDAK010000009.1"/>
</dbReference>
<keyword evidence="4" id="KW-1185">Reference proteome</keyword>
<evidence type="ECO:0000259" key="2">
    <source>
        <dbReference type="Pfam" id="PF00188"/>
    </source>
</evidence>
<keyword evidence="1" id="KW-0732">Signal</keyword>
<feature type="domain" description="SCP" evidence="2">
    <location>
        <begin position="43"/>
        <end position="158"/>
    </location>
</feature>
<organism evidence="3 4">
    <name type="scientific">Inhella proteolytica</name>
    <dbReference type="NCBI Taxonomy" id="2795029"/>
    <lineage>
        <taxon>Bacteria</taxon>
        <taxon>Pseudomonadati</taxon>
        <taxon>Pseudomonadota</taxon>
        <taxon>Betaproteobacteria</taxon>
        <taxon>Burkholderiales</taxon>
        <taxon>Sphaerotilaceae</taxon>
        <taxon>Inhella</taxon>
    </lineage>
</organism>
<dbReference type="SUPFAM" id="SSF55797">
    <property type="entry name" value="PR-1-like"/>
    <property type="match status" value="1"/>
</dbReference>
<reference evidence="3" key="1">
    <citation type="submission" date="2020-12" db="EMBL/GenBank/DDBJ databases">
        <title>The genome sequence of Inhella sp. 1Y17.</title>
        <authorList>
            <person name="Liu Y."/>
        </authorList>
    </citation>
    <scope>NUCLEOTIDE SEQUENCE</scope>
    <source>
        <strain evidence="3">1Y17</strain>
    </source>
</reference>
<dbReference type="PANTHER" id="PTHR31157">
    <property type="entry name" value="SCP DOMAIN-CONTAINING PROTEIN"/>
    <property type="match status" value="1"/>
</dbReference>
<sequence length="297" mass="32490">MRRIAQLLLLLLPLAAVHAEPAPAYGVLPEVRQAWLDAAPRVLDSLNRERTRLGLGELARQPQLDKAAQAHAEHLARHRRATHAQQREEQGFLGSMPWDRARAHGYGLGQAGVVAEAFVVGIADVDAALMQLLSGPYHRHILLSARAADLGIGLSDQPGLVMEFGAARAAPQGAPDWLLWPSPAQENVPALACCERPRPAGLDRFGMPVSVYAPPGRVLKVLRFELFEEPSGRAVEALLLNAEIDPYLKLHRNLAYLVPRLPLLAGGRYRVEFEGEAGALKLQRSWTFDTAAEPTRP</sequence>
<accession>A0A931NHB6</accession>
<feature type="signal peptide" evidence="1">
    <location>
        <begin position="1"/>
        <end position="19"/>
    </location>
</feature>
<dbReference type="PANTHER" id="PTHR31157:SF1">
    <property type="entry name" value="SCP DOMAIN-CONTAINING PROTEIN"/>
    <property type="match status" value="1"/>
</dbReference>
<evidence type="ECO:0000313" key="3">
    <source>
        <dbReference type="EMBL" id="MBH9578056.1"/>
    </source>
</evidence>
<evidence type="ECO:0000313" key="4">
    <source>
        <dbReference type="Proteomes" id="UP000613266"/>
    </source>
</evidence>
<name>A0A931NHB6_9BURK</name>
<dbReference type="CDD" id="cd05379">
    <property type="entry name" value="CAP_bacterial"/>
    <property type="match status" value="1"/>
</dbReference>
<comment type="caution">
    <text evidence="3">The sequence shown here is derived from an EMBL/GenBank/DDBJ whole genome shotgun (WGS) entry which is preliminary data.</text>
</comment>
<dbReference type="AlphaFoldDB" id="A0A931NHB6"/>
<dbReference type="Gene3D" id="3.40.33.10">
    <property type="entry name" value="CAP"/>
    <property type="match status" value="1"/>
</dbReference>
<dbReference type="Pfam" id="PF00188">
    <property type="entry name" value="CAP"/>
    <property type="match status" value="1"/>
</dbReference>
<dbReference type="InterPro" id="IPR035940">
    <property type="entry name" value="CAP_sf"/>
</dbReference>
<evidence type="ECO:0000256" key="1">
    <source>
        <dbReference type="SAM" id="SignalP"/>
    </source>
</evidence>
<dbReference type="Proteomes" id="UP000613266">
    <property type="component" value="Unassembled WGS sequence"/>
</dbReference>
<dbReference type="InterPro" id="IPR014044">
    <property type="entry name" value="CAP_dom"/>
</dbReference>
<dbReference type="EMBL" id="JAEDAK010000009">
    <property type="protein sequence ID" value="MBH9578056.1"/>
    <property type="molecule type" value="Genomic_DNA"/>
</dbReference>
<feature type="chain" id="PRO_5036966360" evidence="1">
    <location>
        <begin position="20"/>
        <end position="297"/>
    </location>
</feature>
<proteinExistence type="predicted"/>